<proteinExistence type="predicted"/>
<accession>A0ABP2STA4</accession>
<feature type="transmembrane region" description="Helical" evidence="1">
    <location>
        <begin position="28"/>
        <end position="50"/>
    </location>
</feature>
<dbReference type="Pfam" id="PF05656">
    <property type="entry name" value="DUF805"/>
    <property type="match status" value="2"/>
</dbReference>
<feature type="transmembrane region" description="Helical" evidence="1">
    <location>
        <begin position="89"/>
        <end position="108"/>
    </location>
</feature>
<feature type="transmembrane region" description="Helical" evidence="1">
    <location>
        <begin position="240"/>
        <end position="260"/>
    </location>
</feature>
<feature type="transmembrane region" description="Helical" evidence="1">
    <location>
        <begin position="207"/>
        <end position="228"/>
    </location>
</feature>
<evidence type="ECO:0008006" key="4">
    <source>
        <dbReference type="Google" id="ProtNLM"/>
    </source>
</evidence>
<keyword evidence="3" id="KW-1185">Reference proteome</keyword>
<keyword evidence="1" id="KW-0812">Transmembrane</keyword>
<gene>
    <name evidence="2" type="ORF">HMPREF0870_01145</name>
</gene>
<name>A0ABP2STA4_9FIRM</name>
<protein>
    <recommendedName>
        <fullName evidence="4">DUF805 domain-containing protein</fullName>
    </recommendedName>
</protein>
<dbReference type="PANTHER" id="PTHR34980:SF2">
    <property type="entry name" value="INNER MEMBRANE PROTEIN YHAH-RELATED"/>
    <property type="match status" value="1"/>
</dbReference>
<dbReference type="PANTHER" id="PTHR34980">
    <property type="entry name" value="INNER MEMBRANE PROTEIN-RELATED-RELATED"/>
    <property type="match status" value="1"/>
</dbReference>
<feature type="transmembrane region" description="Helical" evidence="1">
    <location>
        <begin position="114"/>
        <end position="138"/>
    </location>
</feature>
<dbReference type="InterPro" id="IPR008523">
    <property type="entry name" value="DUF805"/>
</dbReference>
<feature type="transmembrane region" description="Helical" evidence="1">
    <location>
        <begin position="56"/>
        <end position="77"/>
    </location>
</feature>
<dbReference type="Proteomes" id="UP000010412">
    <property type="component" value="Unassembled WGS sequence"/>
</dbReference>
<evidence type="ECO:0000256" key="1">
    <source>
        <dbReference type="SAM" id="Phobius"/>
    </source>
</evidence>
<dbReference type="EMBL" id="AMEX01000017">
    <property type="protein sequence ID" value="EKY19341.1"/>
    <property type="molecule type" value="Genomic_DNA"/>
</dbReference>
<evidence type="ECO:0000313" key="3">
    <source>
        <dbReference type="Proteomes" id="UP000010412"/>
    </source>
</evidence>
<feature type="transmembrane region" description="Helical" evidence="1">
    <location>
        <begin position="272"/>
        <end position="292"/>
    </location>
</feature>
<organism evidence="2 3">
    <name type="scientific">Veillonella atypica KON</name>
    <dbReference type="NCBI Taxonomy" id="1128111"/>
    <lineage>
        <taxon>Bacteria</taxon>
        <taxon>Bacillati</taxon>
        <taxon>Bacillota</taxon>
        <taxon>Negativicutes</taxon>
        <taxon>Veillonellales</taxon>
        <taxon>Veillonellaceae</taxon>
        <taxon>Veillonella</taxon>
    </lineage>
</organism>
<dbReference type="RefSeq" id="WP_005376006.1">
    <property type="nucleotide sequence ID" value="NZ_KB291568.1"/>
</dbReference>
<sequence>MSLSKEWQLFKENIYCLVINKRMGRVPYIFAVLGTIINIYIYLFLIALLGSATSSFFVKILPYLLVIIGMFVIIGSLVRRVNDIGLSRWGIVLVLVISSILKLLFNSYELDVTSIFQIFSIFDITLENLFITLLLLLFSLPLGEENNNNYGYAHGINKFDDYFIAYGNSTLINSGVSKDKESFFDNVYKVYFSKLLYISGRANRGEYIVGVIGANFVVFILIFLITSISKFSIDFFDVSLISGVNFLIVYIWPSIGIITLSIRRLHDCLLSSLWIVGLILPFINLFVIYHLVFKKSWYLTINPNGR</sequence>
<reference evidence="2 3" key="1">
    <citation type="submission" date="2012-05" db="EMBL/GenBank/DDBJ databases">
        <authorList>
            <person name="Weinstock G."/>
            <person name="Sodergren E."/>
            <person name="Lobos E.A."/>
            <person name="Fulton L."/>
            <person name="Fulton R."/>
            <person name="Courtney L."/>
            <person name="Fronick C."/>
            <person name="O'Laughlin M."/>
            <person name="Godfrey J."/>
            <person name="Wilson R.M."/>
            <person name="Miner T."/>
            <person name="Farmer C."/>
            <person name="Delehaunty K."/>
            <person name="Cordes M."/>
            <person name="Minx P."/>
            <person name="Tomlinson C."/>
            <person name="Chen J."/>
            <person name="Wollam A."/>
            <person name="Pepin K.H."/>
            <person name="Bhonagiri V."/>
            <person name="Zhang X."/>
            <person name="Suruliraj S."/>
            <person name="Warren W."/>
            <person name="Mitreva M."/>
            <person name="Mardis E.R."/>
            <person name="Wilson R.K."/>
        </authorList>
    </citation>
    <scope>NUCLEOTIDE SEQUENCE [LARGE SCALE GENOMIC DNA]</scope>
    <source>
        <strain evidence="2 3">KON</strain>
    </source>
</reference>
<comment type="caution">
    <text evidence="2">The sequence shown here is derived from an EMBL/GenBank/DDBJ whole genome shotgun (WGS) entry which is preliminary data.</text>
</comment>
<evidence type="ECO:0000313" key="2">
    <source>
        <dbReference type="EMBL" id="EKY19341.1"/>
    </source>
</evidence>
<keyword evidence="1" id="KW-1133">Transmembrane helix</keyword>
<keyword evidence="1" id="KW-0472">Membrane</keyword>